<dbReference type="PANTHER" id="PTHR37784:SF2">
    <property type="entry name" value="HIGH-OSMOLARITY-INDUCED TRANSCRIPTION PROTEIN 1"/>
    <property type="match status" value="1"/>
</dbReference>
<dbReference type="Pfam" id="PF12550">
    <property type="entry name" value="GCR1_C"/>
    <property type="match status" value="1"/>
</dbReference>
<protein>
    <recommendedName>
        <fullName evidence="7">Transcription activator GCR1-like domain-containing protein</fullName>
    </recommendedName>
</protein>
<dbReference type="InterPro" id="IPR031872">
    <property type="entry name" value="NDC10_II"/>
</dbReference>
<gene>
    <name evidence="5" type="ORF">EWM64_g142</name>
</gene>
<name>A0A4Z0A9T4_9AGAM</name>
<dbReference type="GO" id="GO:0000978">
    <property type="term" value="F:RNA polymerase II cis-regulatory region sequence-specific DNA binding"/>
    <property type="evidence" value="ECO:0007669"/>
    <property type="project" value="TreeGrafter"/>
</dbReference>
<dbReference type="PANTHER" id="PTHR37784">
    <property type="entry name" value="PROTEIN MSN1"/>
    <property type="match status" value="1"/>
</dbReference>
<feature type="transmembrane region" description="Helical" evidence="2">
    <location>
        <begin position="69"/>
        <end position="92"/>
    </location>
</feature>
<feature type="region of interest" description="Disordered" evidence="1">
    <location>
        <begin position="1"/>
        <end position="39"/>
    </location>
</feature>
<dbReference type="InterPro" id="IPR052146">
    <property type="entry name" value="HOT1"/>
</dbReference>
<dbReference type="AlphaFoldDB" id="A0A4Z0A9T4"/>
<proteinExistence type="predicted"/>
<dbReference type="STRING" id="135208.A0A4Z0A9T4"/>
<dbReference type="EMBL" id="SFCI01000006">
    <property type="protein sequence ID" value="TFY83866.1"/>
    <property type="molecule type" value="Genomic_DNA"/>
</dbReference>
<evidence type="ECO:0000259" key="3">
    <source>
        <dbReference type="Pfam" id="PF12550"/>
    </source>
</evidence>
<keyword evidence="2" id="KW-0472">Membrane</keyword>
<evidence type="ECO:0008006" key="7">
    <source>
        <dbReference type="Google" id="ProtNLM"/>
    </source>
</evidence>
<evidence type="ECO:0000256" key="1">
    <source>
        <dbReference type="SAM" id="MobiDB-lite"/>
    </source>
</evidence>
<feature type="domain" description="Transcription activator GCR1-like" evidence="3">
    <location>
        <begin position="687"/>
        <end position="759"/>
    </location>
</feature>
<dbReference type="Gene3D" id="1.10.443.20">
    <property type="entry name" value="Centromere DNA-binding protein complex CBF3 subunit, domain 2"/>
    <property type="match status" value="1"/>
</dbReference>
<comment type="caution">
    <text evidence="5">The sequence shown here is derived from an EMBL/GenBank/DDBJ whole genome shotgun (WGS) entry which is preliminary data.</text>
</comment>
<dbReference type="GO" id="GO:0060963">
    <property type="term" value="P:positive regulation of ribosomal protein gene transcription by RNA polymerase II"/>
    <property type="evidence" value="ECO:0007669"/>
    <property type="project" value="TreeGrafter"/>
</dbReference>
<sequence>MVGKRREESCSEARSKETKKNPEEEAEVKGRVKEGGLAKDVQTLEASSLPTKAIPAKPLRHHSANKRTYISYSVIFEGAHVLISLAVFSLGISPNGMHVLPAHEQALRGAEERAHTANALKASGTSSDAYTPAELQQCALWCVSESKTSRELFRGVRDRAMLLVSAGTAFRGDSARMVQWSDLFISEVPLQEVRPDYLLPVGVCMLLGFFALSNVSQVLGVYSDNAKHNQQGRVDEFGMIRHRIVELCPIGATALLFWAHFHVLECPPPDFAPDFTDKNFGQFGRRDWYSCHLFYGTEVNKAMSYDNHYDRIKRIHEACMISLTKVTHATRHFGAQNARNHGASVNGAKAMGGWSDSGSYRACYDRTFPLDALLASAMFNGRDPSSYFLARDTLDPPQDLLLCTFPWVEEQESALLARQSAHRSAADIALYQFLRVLKWFRRVLLQDAAVLFCRYPSLPMFGYVPFNGARFQEYAKGASDAIAAAELRARCAFENVPVNLVTGMQALLTESHLARERDAANVKAYHERMMQRVDALELAVVSQKPTRTSRKTRAGAAADAAAAATFAVPAAVPAAAPSSAPFTVPAAPAPVVASVVMPPPSLSPAAPPLPHPAFHHPATASSAPAYSLALPAPAPAPWLPSNPLPVTTPDPRTKKRDLLLQKYGQKCIACHEWRLVDGQLTPVYALQAVKTVSDVWTEYTLGLNERLPVRELEESWGPKWRMNVSGVKTEWSRRKPIIGIITELADKPCWSVDLALRFLQTEFKSYSARKFYEYIKKAENHQEVIEHSNSFP</sequence>
<feature type="domain" description="Ndc10" evidence="4">
    <location>
        <begin position="223"/>
        <end position="472"/>
    </location>
</feature>
<keyword evidence="6" id="KW-1185">Reference proteome</keyword>
<evidence type="ECO:0000313" key="5">
    <source>
        <dbReference type="EMBL" id="TFY83866.1"/>
    </source>
</evidence>
<accession>A0A4Z0A9T4</accession>
<dbReference type="InterPro" id="IPR022210">
    <property type="entry name" value="TF_GCR1-like"/>
</dbReference>
<dbReference type="SUPFAM" id="SSF56349">
    <property type="entry name" value="DNA breaking-rejoining enzymes"/>
    <property type="match status" value="1"/>
</dbReference>
<evidence type="ECO:0000313" key="6">
    <source>
        <dbReference type="Proteomes" id="UP000298061"/>
    </source>
</evidence>
<evidence type="ECO:0000259" key="4">
    <source>
        <dbReference type="Pfam" id="PF16787"/>
    </source>
</evidence>
<organism evidence="5 6">
    <name type="scientific">Hericium alpestre</name>
    <dbReference type="NCBI Taxonomy" id="135208"/>
    <lineage>
        <taxon>Eukaryota</taxon>
        <taxon>Fungi</taxon>
        <taxon>Dikarya</taxon>
        <taxon>Basidiomycota</taxon>
        <taxon>Agaricomycotina</taxon>
        <taxon>Agaricomycetes</taxon>
        <taxon>Russulales</taxon>
        <taxon>Hericiaceae</taxon>
        <taxon>Hericium</taxon>
    </lineage>
</organism>
<dbReference type="OrthoDB" id="3065555at2759"/>
<dbReference type="Pfam" id="PF16787">
    <property type="entry name" value="NDC10_II"/>
    <property type="match status" value="1"/>
</dbReference>
<keyword evidence="2" id="KW-0812">Transmembrane</keyword>
<reference evidence="5 6" key="1">
    <citation type="submission" date="2019-02" db="EMBL/GenBank/DDBJ databases">
        <title>Genome sequencing of the rare red list fungi Hericium alpestre (H. flagellum).</title>
        <authorList>
            <person name="Buettner E."/>
            <person name="Kellner H."/>
        </authorList>
    </citation>
    <scope>NUCLEOTIDE SEQUENCE [LARGE SCALE GENOMIC DNA]</scope>
    <source>
        <strain evidence="5 6">DSM 108284</strain>
    </source>
</reference>
<dbReference type="Proteomes" id="UP000298061">
    <property type="component" value="Unassembled WGS sequence"/>
</dbReference>
<evidence type="ECO:0000256" key="2">
    <source>
        <dbReference type="SAM" id="Phobius"/>
    </source>
</evidence>
<feature type="compositionally biased region" description="Basic and acidic residues" evidence="1">
    <location>
        <begin position="1"/>
        <end position="37"/>
    </location>
</feature>
<dbReference type="GO" id="GO:0000981">
    <property type="term" value="F:DNA-binding transcription factor activity, RNA polymerase II-specific"/>
    <property type="evidence" value="ECO:0007669"/>
    <property type="project" value="TreeGrafter"/>
</dbReference>
<dbReference type="InterPro" id="IPR038279">
    <property type="entry name" value="Ndc10_dom2_sf"/>
</dbReference>
<keyword evidence="2" id="KW-1133">Transmembrane helix</keyword>
<dbReference type="InterPro" id="IPR011010">
    <property type="entry name" value="DNA_brk_join_enz"/>
</dbReference>